<dbReference type="GO" id="GO:0005737">
    <property type="term" value="C:cytoplasm"/>
    <property type="evidence" value="ECO:0007669"/>
    <property type="project" value="UniProtKB-SubCell"/>
</dbReference>
<dbReference type="InterPro" id="IPR008513">
    <property type="entry name" value="tRNA(Met)_cyd_acetate_ligase"/>
</dbReference>
<dbReference type="NCBIfam" id="NF010191">
    <property type="entry name" value="PRK13670.1"/>
    <property type="match status" value="1"/>
</dbReference>
<dbReference type="GO" id="GO:0016879">
    <property type="term" value="F:ligase activity, forming carbon-nitrogen bonds"/>
    <property type="evidence" value="ECO:0007669"/>
    <property type="project" value="UniProtKB-UniRule"/>
</dbReference>
<keyword evidence="2" id="KW-0547">Nucleotide-binding</keyword>
<dbReference type="InterPro" id="IPR014729">
    <property type="entry name" value="Rossmann-like_a/b/a_fold"/>
</dbReference>
<reference evidence="3 4" key="1">
    <citation type="submission" date="2020-08" db="EMBL/GenBank/DDBJ databases">
        <title>Genome public.</title>
        <authorList>
            <person name="Liu C."/>
            <person name="Sun Q."/>
        </authorList>
    </citation>
    <scope>NUCLEOTIDE SEQUENCE [LARGE SCALE GENOMIC DNA]</scope>
    <source>
        <strain evidence="3 4">NSJ-26</strain>
    </source>
</reference>
<feature type="binding site" evidence="2">
    <location>
        <position position="102"/>
    </location>
    <ligand>
        <name>ATP</name>
        <dbReference type="ChEBI" id="CHEBI:30616"/>
    </ligand>
</feature>
<gene>
    <name evidence="2" type="primary">tmcAL</name>
    <name evidence="3" type="ORF">H8689_04945</name>
</gene>
<comment type="catalytic activity">
    <reaction evidence="2">
        <text>cytidine(34) in elongator tRNA(Met) + acetate + ATP = N(4)-acetylcytidine(34) in elongator tRNA(Met) + AMP + diphosphate</text>
        <dbReference type="Rhea" id="RHEA:58144"/>
        <dbReference type="Rhea" id="RHEA-COMP:10693"/>
        <dbReference type="Rhea" id="RHEA-COMP:10694"/>
        <dbReference type="ChEBI" id="CHEBI:30089"/>
        <dbReference type="ChEBI" id="CHEBI:30616"/>
        <dbReference type="ChEBI" id="CHEBI:33019"/>
        <dbReference type="ChEBI" id="CHEBI:74900"/>
        <dbReference type="ChEBI" id="CHEBI:82748"/>
        <dbReference type="ChEBI" id="CHEBI:456215"/>
    </reaction>
</comment>
<dbReference type="GO" id="GO:0000049">
    <property type="term" value="F:tRNA binding"/>
    <property type="evidence" value="ECO:0007669"/>
    <property type="project" value="UniProtKB-KW"/>
</dbReference>
<feature type="binding site" evidence="2">
    <location>
        <begin position="7"/>
        <end position="20"/>
    </location>
    <ligand>
        <name>ATP</name>
        <dbReference type="ChEBI" id="CHEBI:30616"/>
    </ligand>
</feature>
<keyword evidence="2" id="KW-0963">Cytoplasm</keyword>
<dbReference type="Gene3D" id="3.40.50.620">
    <property type="entry name" value="HUPs"/>
    <property type="match status" value="1"/>
</dbReference>
<organism evidence="3 4">
    <name type="scientific">Wansuia hejianensis</name>
    <dbReference type="NCBI Taxonomy" id="2763667"/>
    <lineage>
        <taxon>Bacteria</taxon>
        <taxon>Bacillati</taxon>
        <taxon>Bacillota</taxon>
        <taxon>Clostridia</taxon>
        <taxon>Lachnospirales</taxon>
        <taxon>Lachnospiraceae</taxon>
        <taxon>Wansuia</taxon>
    </lineage>
</organism>
<dbReference type="GO" id="GO:0005524">
    <property type="term" value="F:ATP binding"/>
    <property type="evidence" value="ECO:0007669"/>
    <property type="project" value="UniProtKB-KW"/>
</dbReference>
<keyword evidence="1 2" id="KW-0819">tRNA processing</keyword>
<dbReference type="PANTHER" id="PTHR37825">
    <property type="entry name" value="TRNA(MET) CYTIDINE ACETATE LIGASE"/>
    <property type="match status" value="1"/>
</dbReference>
<dbReference type="HAMAP" id="MF_01539">
    <property type="entry name" value="TmcAL"/>
    <property type="match status" value="1"/>
</dbReference>
<keyword evidence="4" id="KW-1185">Reference proteome</keyword>
<dbReference type="Proteomes" id="UP000601522">
    <property type="component" value="Unassembled WGS sequence"/>
</dbReference>
<dbReference type="PANTHER" id="PTHR37825:SF1">
    <property type="entry name" value="TRNA(MET) CYTIDINE ACETATE LIGASE"/>
    <property type="match status" value="1"/>
</dbReference>
<dbReference type="SUPFAM" id="SSF52374">
    <property type="entry name" value="Nucleotidylyl transferase"/>
    <property type="match status" value="1"/>
</dbReference>
<keyword evidence="2" id="KW-0694">RNA-binding</keyword>
<dbReference type="EC" id="6.3.4.-" evidence="2"/>
<comment type="function">
    <text evidence="2">Catalyzes the formation of N(4)-acetylcytidine (ac(4)C) at the wobble position of elongator tRNA(Met), using acetate and ATP as substrates. First activates an acetate ion to form acetyladenylate (Ac-AMP) and then transfers the acetyl group to tRNA to form ac(4)C34.</text>
</comment>
<keyword evidence="2" id="KW-0436">Ligase</keyword>
<dbReference type="RefSeq" id="WP_249323316.1">
    <property type="nucleotide sequence ID" value="NZ_JACRTK010000002.1"/>
</dbReference>
<comment type="subcellular location">
    <subcellularLocation>
        <location evidence="2">Cytoplasm</location>
    </subcellularLocation>
</comment>
<keyword evidence="2" id="KW-0067">ATP-binding</keyword>
<dbReference type="GO" id="GO:0006400">
    <property type="term" value="P:tRNA modification"/>
    <property type="evidence" value="ECO:0007669"/>
    <property type="project" value="UniProtKB-UniRule"/>
</dbReference>
<dbReference type="AlphaFoldDB" id="A0A926ILT0"/>
<dbReference type="Pfam" id="PF05636">
    <property type="entry name" value="HIGH_NTase1"/>
    <property type="match status" value="1"/>
</dbReference>
<evidence type="ECO:0000256" key="1">
    <source>
        <dbReference type="ARBA" id="ARBA00022694"/>
    </source>
</evidence>
<evidence type="ECO:0000256" key="2">
    <source>
        <dbReference type="HAMAP-Rule" id="MF_01539"/>
    </source>
</evidence>
<keyword evidence="2" id="KW-0820">tRNA-binding</keyword>
<comment type="caution">
    <text evidence="2">Lacks conserved residue(s) required for the propagation of feature annotation.</text>
</comment>
<proteinExistence type="inferred from homology"/>
<dbReference type="EMBL" id="JACRTK010000002">
    <property type="protein sequence ID" value="MBC8590474.1"/>
    <property type="molecule type" value="Genomic_DNA"/>
</dbReference>
<feature type="binding site" evidence="2">
    <location>
        <position position="195"/>
    </location>
    <ligand>
        <name>ATP</name>
        <dbReference type="ChEBI" id="CHEBI:30616"/>
    </ligand>
</feature>
<evidence type="ECO:0000313" key="3">
    <source>
        <dbReference type="EMBL" id="MBC8590474.1"/>
    </source>
</evidence>
<comment type="similarity">
    <text evidence="2">Belongs to the TmcAL family.</text>
</comment>
<name>A0A926ILT0_9FIRM</name>
<accession>A0A926ILT0</accession>
<evidence type="ECO:0000313" key="4">
    <source>
        <dbReference type="Proteomes" id="UP000601522"/>
    </source>
</evidence>
<comment type="caution">
    <text evidence="3">The sequence shown here is derived from an EMBL/GenBank/DDBJ whole genome shotgun (WGS) entry which is preliminary data.</text>
</comment>
<sequence length="414" mass="47101">MKVVGLITEYNPFHFGHKYHLNKSMNLTGATHSVAIMSSSFVQRGEPSLVDKWTKAKMAIDNGVDLVIELPFVYSCQSAELFAYGAISILDAMGIIDYISFGSESGDLQSLSMISQILLDEPLPYKEYLKSYLSKGLSYPVSRSLALGEYLKSNKSMSSYSSMNILKQSNNILGIEYLKAIYSLNSKIKPFTIQRKGANYNDQEIHSGFASATAIRKCILDNGISSIIDLIPEESYNRLQEYESKYKVFNSLDNYTLIIKYLLLLKDKNQLNNILDIENGLENRIIEKSSLYNSIEKIVGAITTKRYPITRIQRILIHLLNNLDGNTIRELYSYVPQYIRILGANKKGLELLKLIKENSNLSIITKFADYHKLDNKVINKFLDFEQMSTDIFFLGLGLNESLVKMDYYISPYIK</sequence>
<protein>
    <recommendedName>
        <fullName evidence="2">tRNA(Met) cytidine acetate ligase</fullName>
        <ecNumber evidence="2">6.3.4.-</ecNumber>
    </recommendedName>
</protein>
<feature type="binding site" evidence="2">
    <location>
        <position position="170"/>
    </location>
    <ligand>
        <name>ATP</name>
        <dbReference type="ChEBI" id="CHEBI:30616"/>
    </ligand>
</feature>